<evidence type="ECO:0000256" key="4">
    <source>
        <dbReference type="ARBA" id="ARBA00022692"/>
    </source>
</evidence>
<evidence type="ECO:0000256" key="5">
    <source>
        <dbReference type="ARBA" id="ARBA00022729"/>
    </source>
</evidence>
<dbReference type="PANTHER" id="PTHR30069:SF29">
    <property type="entry name" value="HEMOGLOBIN AND HEMOGLOBIN-HAPTOGLOBIN-BINDING PROTEIN 1-RELATED"/>
    <property type="match status" value="1"/>
</dbReference>
<evidence type="ECO:0000256" key="8">
    <source>
        <dbReference type="ARBA" id="ARBA00023170"/>
    </source>
</evidence>
<keyword evidence="8 16" id="KW-0675">Receptor</keyword>
<dbReference type="SUPFAM" id="SSF56935">
    <property type="entry name" value="Porins"/>
    <property type="match status" value="1"/>
</dbReference>
<feature type="chain" id="PRO_5027643518" evidence="13">
    <location>
        <begin position="30"/>
        <end position="624"/>
    </location>
</feature>
<reference evidence="16" key="1">
    <citation type="submission" date="2020-01" db="EMBL/GenBank/DDBJ databases">
        <authorList>
            <person name="Meier V. D."/>
            <person name="Meier V D."/>
        </authorList>
    </citation>
    <scope>NUCLEOTIDE SEQUENCE</scope>
    <source>
        <strain evidence="16">HLG_WM_MAG_12</strain>
    </source>
</reference>
<keyword evidence="3 10" id="KW-1134">Transmembrane beta strand</keyword>
<dbReference type="InterPro" id="IPR000531">
    <property type="entry name" value="Beta-barrel_TonB"/>
</dbReference>
<evidence type="ECO:0000256" key="1">
    <source>
        <dbReference type="ARBA" id="ARBA00004571"/>
    </source>
</evidence>
<evidence type="ECO:0000259" key="15">
    <source>
        <dbReference type="Pfam" id="PF07715"/>
    </source>
</evidence>
<organism evidence="16">
    <name type="scientific">uncultured Campylobacterales bacterium</name>
    <dbReference type="NCBI Taxonomy" id="352960"/>
    <lineage>
        <taxon>Bacteria</taxon>
        <taxon>Pseudomonadati</taxon>
        <taxon>Campylobacterota</taxon>
        <taxon>Epsilonproteobacteria</taxon>
        <taxon>Campylobacterales</taxon>
        <taxon>environmental samples</taxon>
    </lineage>
</organism>
<dbReference type="EMBL" id="CACVAW010000024">
    <property type="protein sequence ID" value="CAA6806913.1"/>
    <property type="molecule type" value="Genomic_DNA"/>
</dbReference>
<dbReference type="Gene3D" id="2.170.130.10">
    <property type="entry name" value="TonB-dependent receptor, plug domain"/>
    <property type="match status" value="1"/>
</dbReference>
<accession>A0A6S6SAF8</accession>
<dbReference type="GO" id="GO:0044718">
    <property type="term" value="P:siderophore transmembrane transport"/>
    <property type="evidence" value="ECO:0007669"/>
    <property type="project" value="TreeGrafter"/>
</dbReference>
<keyword evidence="4 10" id="KW-0812">Transmembrane</keyword>
<dbReference type="GO" id="GO:0009279">
    <property type="term" value="C:cell outer membrane"/>
    <property type="evidence" value="ECO:0007669"/>
    <property type="project" value="UniProtKB-SubCell"/>
</dbReference>
<dbReference type="InterPro" id="IPR039426">
    <property type="entry name" value="TonB-dep_rcpt-like"/>
</dbReference>
<feature type="signal peptide" evidence="13">
    <location>
        <begin position="1"/>
        <end position="29"/>
    </location>
</feature>
<evidence type="ECO:0000256" key="3">
    <source>
        <dbReference type="ARBA" id="ARBA00022452"/>
    </source>
</evidence>
<comment type="subcellular location">
    <subcellularLocation>
        <location evidence="1 10">Cell outer membrane</location>
        <topology evidence="1 10">Multi-pass membrane protein</topology>
    </subcellularLocation>
</comment>
<evidence type="ECO:0000256" key="12">
    <source>
        <dbReference type="SAM" id="MobiDB-lite"/>
    </source>
</evidence>
<dbReference type="PROSITE" id="PS52016">
    <property type="entry name" value="TONB_DEPENDENT_REC_3"/>
    <property type="match status" value="1"/>
</dbReference>
<evidence type="ECO:0000256" key="10">
    <source>
        <dbReference type="PROSITE-ProRule" id="PRU01360"/>
    </source>
</evidence>
<keyword evidence="7 10" id="KW-0472">Membrane</keyword>
<dbReference type="PROSITE" id="PS01156">
    <property type="entry name" value="TONB_DEPENDENT_REC_2"/>
    <property type="match status" value="1"/>
</dbReference>
<dbReference type="Pfam" id="PF00593">
    <property type="entry name" value="TonB_dep_Rec_b-barrel"/>
    <property type="match status" value="1"/>
</dbReference>
<dbReference type="PANTHER" id="PTHR30069">
    <property type="entry name" value="TONB-DEPENDENT OUTER MEMBRANE RECEPTOR"/>
    <property type="match status" value="1"/>
</dbReference>
<dbReference type="InterPro" id="IPR010917">
    <property type="entry name" value="TonB_rcpt_CS"/>
</dbReference>
<evidence type="ECO:0000256" key="6">
    <source>
        <dbReference type="ARBA" id="ARBA00023077"/>
    </source>
</evidence>
<evidence type="ECO:0000256" key="7">
    <source>
        <dbReference type="ARBA" id="ARBA00023136"/>
    </source>
</evidence>
<dbReference type="InterPro" id="IPR012910">
    <property type="entry name" value="Plug_dom"/>
</dbReference>
<keyword evidence="9 10" id="KW-0998">Cell outer membrane</keyword>
<gene>
    <name evidence="16" type="ORF">HELGO_WM13855</name>
</gene>
<evidence type="ECO:0000256" key="2">
    <source>
        <dbReference type="ARBA" id="ARBA00022448"/>
    </source>
</evidence>
<keyword evidence="5 13" id="KW-0732">Signal</keyword>
<dbReference type="GO" id="GO:0015344">
    <property type="term" value="F:siderophore uptake transmembrane transporter activity"/>
    <property type="evidence" value="ECO:0007669"/>
    <property type="project" value="TreeGrafter"/>
</dbReference>
<dbReference type="AlphaFoldDB" id="A0A6S6SAF8"/>
<name>A0A6S6SAF8_9BACT</name>
<evidence type="ECO:0000256" key="11">
    <source>
        <dbReference type="RuleBase" id="RU003357"/>
    </source>
</evidence>
<proteinExistence type="inferred from homology"/>
<sequence>MKILNGFHKKNYFALCTILAFAVASSLHAASSSTKENNLKLVDEKEYIPTFTIVKRIKVESAFKEDINASSITSELSIISKKQINNQNHLSTSDILTNNSTISVSSNGLAGQSKNLYLRGLDSSKILFLVDGVKYSDPTSISNSADISNLYLGNIDKIEIIKGAQPIIWGNASGGVINIITDSNNTTNSIDIMQGSFNTRKLNSNLNYSNYLVDVSLSSSHLKSDSLSAQSPKNTDPKDYEDDEYTNHTNTASINFKLDAYTKINLLHNNIYSYGNYDRSNPNGDDPFVSKNHIYRASFTHKKDKFSFNSYVSKNKFQRYYPTGFTKAFDGSISEIGVDGSYKYIPSSLIKFGITSEKSKDKEYNVSQLNNAIFLHNITDIKGTTISTGIRYDEFNTFKDKVTYQVGLKKDIKDFTIGSNYSSAYKTPSLYQLYETEFGIGNPNLKPEDVKSFDIYAGYKDIQISYFRTRIKNLIGFKNNRYQNLDSTSHINGLELTYFTKYKDILDFNMNFTHLLKLEGEDLLYRRAKNVLNSTLNFYMNKFTLGISSKYIGTRDDVIFDSNFNSVPVQTGRYTLFNLNLNYQINKSLKTYIKIDNITDKYYQNVAGFSSSPRAFYLGLKATF</sequence>
<keyword evidence="6 11" id="KW-0798">TonB box</keyword>
<evidence type="ECO:0000256" key="13">
    <source>
        <dbReference type="SAM" id="SignalP"/>
    </source>
</evidence>
<feature type="domain" description="TonB-dependent receptor plug" evidence="15">
    <location>
        <begin position="70"/>
        <end position="176"/>
    </location>
</feature>
<evidence type="ECO:0000256" key="9">
    <source>
        <dbReference type="ARBA" id="ARBA00023237"/>
    </source>
</evidence>
<dbReference type="InterPro" id="IPR037066">
    <property type="entry name" value="Plug_dom_sf"/>
</dbReference>
<dbReference type="Pfam" id="PF07715">
    <property type="entry name" value="Plug"/>
    <property type="match status" value="1"/>
</dbReference>
<comment type="similarity">
    <text evidence="10 11">Belongs to the TonB-dependent receptor family.</text>
</comment>
<dbReference type="Gene3D" id="2.40.170.20">
    <property type="entry name" value="TonB-dependent receptor, beta-barrel domain"/>
    <property type="match status" value="1"/>
</dbReference>
<feature type="domain" description="TonB-dependent receptor-like beta-barrel" evidence="14">
    <location>
        <begin position="198"/>
        <end position="598"/>
    </location>
</feature>
<feature type="region of interest" description="Disordered" evidence="12">
    <location>
        <begin position="224"/>
        <end position="246"/>
    </location>
</feature>
<keyword evidence="2 10" id="KW-0813">Transport</keyword>
<evidence type="ECO:0000259" key="14">
    <source>
        <dbReference type="Pfam" id="PF00593"/>
    </source>
</evidence>
<dbReference type="InterPro" id="IPR036942">
    <property type="entry name" value="Beta-barrel_TonB_sf"/>
</dbReference>
<protein>
    <submittedName>
        <fullName evidence="16">TonB-dependent receptor Outer membrane receptor for ferrienterochelin and colicins</fullName>
    </submittedName>
</protein>
<evidence type="ECO:0000313" key="16">
    <source>
        <dbReference type="EMBL" id="CAA6806913.1"/>
    </source>
</evidence>